<dbReference type="PANTHER" id="PTHR33133:SF1">
    <property type="entry name" value="EXPRESSED PROTEIN-RELATED"/>
    <property type="match status" value="1"/>
</dbReference>
<dbReference type="GO" id="GO:0016020">
    <property type="term" value="C:membrane"/>
    <property type="evidence" value="ECO:0000318"/>
    <property type="project" value="GO_Central"/>
</dbReference>
<gene>
    <name evidence="2" type="ORF">AMTR_s00019p00158300</name>
</gene>
<feature type="transmembrane region" description="Helical" evidence="1">
    <location>
        <begin position="181"/>
        <end position="205"/>
    </location>
</feature>
<dbReference type="AlphaFoldDB" id="W1PGV6"/>
<protein>
    <submittedName>
        <fullName evidence="2">Uncharacterized protein</fullName>
    </submittedName>
</protein>
<reference evidence="3" key="1">
    <citation type="journal article" date="2013" name="Science">
        <title>The Amborella genome and the evolution of flowering plants.</title>
        <authorList>
            <consortium name="Amborella Genome Project"/>
        </authorList>
    </citation>
    <scope>NUCLEOTIDE SEQUENCE [LARGE SCALE GENOMIC DNA]</scope>
</reference>
<sequence>MADEKTEPLGILGILKEALKLPLKNKSLMVFVTIFTILPLSLLLLSHQLLLLPFAKVLLFHTTLLSRERENSKEALETMTQIRKDVRLIVAFEVAFLLLISIATIFSLATTIYTVATTYVGKHLTKKQLLSRVFATWMRPLLTWFFIFLLCVAFSVLLMLSLGVLSLFVGPKAIVGYSIAVSLMVLGVLIYLVTVWALAMVVSIVEDDCYGFDALCKASALIKGKRMQGYFLTLVLVVLGGFIGSLFRIDERGRKIGGQIAFSVILVIVSCLLKLYNYVAFTVFYFECKKWHGEAVMIEETGYTLVPVLNVNTA</sequence>
<name>W1PGV6_AMBTC</name>
<dbReference type="Proteomes" id="UP000017836">
    <property type="component" value="Unassembled WGS sequence"/>
</dbReference>
<organism evidence="2 3">
    <name type="scientific">Amborella trichopoda</name>
    <dbReference type="NCBI Taxonomy" id="13333"/>
    <lineage>
        <taxon>Eukaryota</taxon>
        <taxon>Viridiplantae</taxon>
        <taxon>Streptophyta</taxon>
        <taxon>Embryophyta</taxon>
        <taxon>Tracheophyta</taxon>
        <taxon>Spermatophyta</taxon>
        <taxon>Magnoliopsida</taxon>
        <taxon>Amborellales</taxon>
        <taxon>Amborellaceae</taxon>
        <taxon>Amborella</taxon>
    </lineage>
</organism>
<evidence type="ECO:0000256" key="1">
    <source>
        <dbReference type="SAM" id="Phobius"/>
    </source>
</evidence>
<dbReference type="EMBL" id="KI393807">
    <property type="protein sequence ID" value="ERN07183.1"/>
    <property type="molecule type" value="Genomic_DNA"/>
</dbReference>
<feature type="transmembrane region" description="Helical" evidence="1">
    <location>
        <begin position="141"/>
        <end position="169"/>
    </location>
</feature>
<proteinExistence type="predicted"/>
<feature type="transmembrane region" description="Helical" evidence="1">
    <location>
        <begin position="28"/>
        <end position="45"/>
    </location>
</feature>
<dbReference type="Gramene" id="ERN07183">
    <property type="protein sequence ID" value="ERN07183"/>
    <property type="gene ID" value="AMTR_s00019p00158300"/>
</dbReference>
<dbReference type="eggNOG" id="ENOG502S2UB">
    <property type="taxonomic scope" value="Eukaryota"/>
</dbReference>
<keyword evidence="1" id="KW-0812">Transmembrane</keyword>
<accession>W1PGV6</accession>
<evidence type="ECO:0000313" key="3">
    <source>
        <dbReference type="Proteomes" id="UP000017836"/>
    </source>
</evidence>
<evidence type="ECO:0000313" key="2">
    <source>
        <dbReference type="EMBL" id="ERN07183.1"/>
    </source>
</evidence>
<dbReference type="HOGENOM" id="CLU_079217_0_0_1"/>
<feature type="transmembrane region" description="Helical" evidence="1">
    <location>
        <begin position="88"/>
        <end position="121"/>
    </location>
</feature>
<dbReference type="OMA" id="WYLSIVI"/>
<dbReference type="PANTHER" id="PTHR33133">
    <property type="entry name" value="OS08G0107100 PROTEIN-RELATED"/>
    <property type="match status" value="1"/>
</dbReference>
<keyword evidence="3" id="KW-1185">Reference proteome</keyword>
<feature type="transmembrane region" description="Helical" evidence="1">
    <location>
        <begin position="229"/>
        <end position="249"/>
    </location>
</feature>
<feature type="transmembrane region" description="Helical" evidence="1">
    <location>
        <begin position="261"/>
        <end position="286"/>
    </location>
</feature>
<keyword evidence="1" id="KW-0472">Membrane</keyword>
<keyword evidence="1" id="KW-1133">Transmembrane helix</keyword>